<dbReference type="Proteomes" id="UP001500503">
    <property type="component" value="Unassembled WGS sequence"/>
</dbReference>
<keyword evidence="2" id="KW-1185">Reference proteome</keyword>
<reference evidence="2" key="1">
    <citation type="journal article" date="2019" name="Int. J. Syst. Evol. Microbiol.">
        <title>The Global Catalogue of Microorganisms (GCM) 10K type strain sequencing project: providing services to taxonomists for standard genome sequencing and annotation.</title>
        <authorList>
            <consortium name="The Broad Institute Genomics Platform"/>
            <consortium name="The Broad Institute Genome Sequencing Center for Infectious Disease"/>
            <person name="Wu L."/>
            <person name="Ma J."/>
        </authorList>
    </citation>
    <scope>NUCLEOTIDE SEQUENCE [LARGE SCALE GENOMIC DNA]</scope>
    <source>
        <strain evidence="2">JCM 17933</strain>
    </source>
</reference>
<comment type="caution">
    <text evidence="1">The sequence shown here is derived from an EMBL/GenBank/DDBJ whole genome shotgun (WGS) entry which is preliminary data.</text>
</comment>
<name>A0ABP8Q4H4_9ACTN</name>
<protein>
    <submittedName>
        <fullName evidence="1">Uncharacterized protein</fullName>
    </submittedName>
</protein>
<dbReference type="RefSeq" id="WP_345465487.1">
    <property type="nucleotide sequence ID" value="NZ_BAABHF010000022.1"/>
</dbReference>
<dbReference type="EMBL" id="BAABHF010000022">
    <property type="protein sequence ID" value="GAA4496508.1"/>
    <property type="molecule type" value="Genomic_DNA"/>
</dbReference>
<proteinExistence type="predicted"/>
<organism evidence="1 2">
    <name type="scientific">Actinoallomurus oryzae</name>
    <dbReference type="NCBI Taxonomy" id="502180"/>
    <lineage>
        <taxon>Bacteria</taxon>
        <taxon>Bacillati</taxon>
        <taxon>Actinomycetota</taxon>
        <taxon>Actinomycetes</taxon>
        <taxon>Streptosporangiales</taxon>
        <taxon>Thermomonosporaceae</taxon>
        <taxon>Actinoallomurus</taxon>
    </lineage>
</organism>
<gene>
    <name evidence="1" type="ORF">GCM10023191_038620</name>
</gene>
<sequence>MAVGAGCGLAGVLISTRYDVAAGGTVTGTPFAVSLAATAARNAVARHVGSRVARVARSSPGGERRVRET</sequence>
<accession>A0ABP8Q4H4</accession>
<evidence type="ECO:0000313" key="2">
    <source>
        <dbReference type="Proteomes" id="UP001500503"/>
    </source>
</evidence>
<evidence type="ECO:0000313" key="1">
    <source>
        <dbReference type="EMBL" id="GAA4496508.1"/>
    </source>
</evidence>